<reference evidence="6 7" key="1">
    <citation type="submission" date="2017-06" db="EMBL/GenBank/DDBJ databases">
        <authorList>
            <person name="Kim H.J."/>
            <person name="Triplett B.A."/>
        </authorList>
    </citation>
    <scope>NUCLEOTIDE SEQUENCE [LARGE SCALE GENOMIC DNA]</scope>
    <source>
        <strain evidence="6 7">CGMCC 4.5593</strain>
    </source>
</reference>
<accession>A0A239ILX1</accession>
<dbReference type="GO" id="GO:0000155">
    <property type="term" value="F:phosphorelay sensor kinase activity"/>
    <property type="evidence" value="ECO:0007669"/>
    <property type="project" value="InterPro"/>
</dbReference>
<dbReference type="GO" id="GO:0016020">
    <property type="term" value="C:membrane"/>
    <property type="evidence" value="ECO:0007669"/>
    <property type="project" value="InterPro"/>
</dbReference>
<dbReference type="Gene3D" id="1.20.5.1930">
    <property type="match status" value="1"/>
</dbReference>
<feature type="transmembrane region" description="Helical" evidence="4">
    <location>
        <begin position="279"/>
        <end position="296"/>
    </location>
</feature>
<protein>
    <submittedName>
        <fullName evidence="6">Histidine kinase-, DNA gyrase B-, and HSP90-like ATPase</fullName>
    </submittedName>
</protein>
<feature type="transmembrane region" description="Helical" evidence="4">
    <location>
        <begin position="28"/>
        <end position="49"/>
    </location>
</feature>
<dbReference type="Gene3D" id="3.30.565.10">
    <property type="entry name" value="Histidine kinase-like ATPase, C-terminal domain"/>
    <property type="match status" value="1"/>
</dbReference>
<dbReference type="Pfam" id="PF02518">
    <property type="entry name" value="HATPase_c"/>
    <property type="match status" value="1"/>
</dbReference>
<evidence type="ECO:0000256" key="4">
    <source>
        <dbReference type="SAM" id="Phobius"/>
    </source>
</evidence>
<evidence type="ECO:0000313" key="6">
    <source>
        <dbReference type="EMBL" id="SNS94575.1"/>
    </source>
</evidence>
<dbReference type="Gene3D" id="3.30.450.40">
    <property type="match status" value="1"/>
</dbReference>
<feature type="transmembrane region" description="Helical" evidence="4">
    <location>
        <begin position="55"/>
        <end position="74"/>
    </location>
</feature>
<feature type="transmembrane region" description="Helical" evidence="4">
    <location>
        <begin position="142"/>
        <end position="160"/>
    </location>
</feature>
<dbReference type="Pfam" id="PF07730">
    <property type="entry name" value="HisKA_3"/>
    <property type="match status" value="1"/>
</dbReference>
<evidence type="ECO:0000256" key="3">
    <source>
        <dbReference type="ARBA" id="ARBA00023012"/>
    </source>
</evidence>
<proteinExistence type="predicted"/>
<dbReference type="SUPFAM" id="SSF55781">
    <property type="entry name" value="GAF domain-like"/>
    <property type="match status" value="1"/>
</dbReference>
<keyword evidence="4" id="KW-0472">Membrane</keyword>
<dbReference type="PANTHER" id="PTHR24421">
    <property type="entry name" value="NITRATE/NITRITE SENSOR PROTEIN NARX-RELATED"/>
    <property type="match status" value="1"/>
</dbReference>
<dbReference type="InterPro" id="IPR003594">
    <property type="entry name" value="HATPase_dom"/>
</dbReference>
<keyword evidence="4" id="KW-1133">Transmembrane helix</keyword>
<evidence type="ECO:0000313" key="7">
    <source>
        <dbReference type="Proteomes" id="UP000198362"/>
    </source>
</evidence>
<keyword evidence="3" id="KW-0902">Two-component regulatory system</keyword>
<dbReference type="SUPFAM" id="SSF55874">
    <property type="entry name" value="ATPase domain of HSP90 chaperone/DNA topoisomerase II/histidine kinase"/>
    <property type="match status" value="1"/>
</dbReference>
<dbReference type="EMBL" id="FZPH01000002">
    <property type="protein sequence ID" value="SNS94575.1"/>
    <property type="molecule type" value="Genomic_DNA"/>
</dbReference>
<dbReference type="GO" id="GO:0046983">
    <property type="term" value="F:protein dimerization activity"/>
    <property type="evidence" value="ECO:0007669"/>
    <property type="project" value="InterPro"/>
</dbReference>
<dbReference type="InterPro" id="IPR036890">
    <property type="entry name" value="HATPase_C_sf"/>
</dbReference>
<sequence length="650" mass="67223">MSTDRADSVAGPGAGQSVSMGRAWISRAAVVVAVAAAAAGVLLAARGPVPPLDAWLTASAALYLPVALVGAAMARRAPANPVGWIFLVSAVALPVGNLLHLIGGLANELVYSALFVLGVPLAALFGVLLFPDGRLGSRRRRVLAWTYGVALALLLVYAVASPTVLDSDTPNPLSLGSWVSALLIVVLLLGPLIALAAWALLRKARATGGDQGAAMRLAAYAGFGCSATFFACLAVGMTTGDTEQISVLENCGPVVLGIAAWVGIVRYGLFDTRVVVSRALVYGLLTAVVLAVYLVTAFLIGQLWGGAVATAVAVLAALPLRDALQRRINHLVYGLRDEPAFALARLGERLDAAGAPVDALAAAARVVADALRLSYVVIEVSGVPVATHGRRGPEPVRELPLLFAGETIGRLVLQSRHPEFTRADEALLANLARQVAVVAHAVTLADALRQSRERLVTAREEERRRLRRDLHDGLGPTLAGIALGIDTVRRALPGGASAAHLDVLRGEAQRAVTDIRRIVYDLRPPVLDELGLAGAVREHSLRLGCATVSVPDLPPLPAAVEVAAYRIVLEALANASRHAPGAPITVTVSSADRLVLRIADEGAGIPAGYRAGVGIASMRERAAEVGGSFEIGPGAGGGTLVVADLPLTAP</sequence>
<gene>
    <name evidence="6" type="ORF">SAMN05421812_102462</name>
</gene>
<name>A0A239ILX1_9ACTN</name>
<keyword evidence="2 6" id="KW-0418">Kinase</keyword>
<keyword evidence="4" id="KW-0812">Transmembrane</keyword>
<feature type="transmembrane region" description="Helical" evidence="4">
    <location>
        <begin position="180"/>
        <end position="201"/>
    </location>
</feature>
<feature type="transmembrane region" description="Helical" evidence="4">
    <location>
        <begin position="245"/>
        <end position="267"/>
    </location>
</feature>
<keyword evidence="1" id="KW-0808">Transferase</keyword>
<dbReference type="InterPro" id="IPR029016">
    <property type="entry name" value="GAF-like_dom_sf"/>
</dbReference>
<feature type="transmembrane region" description="Helical" evidence="4">
    <location>
        <begin position="213"/>
        <end position="239"/>
    </location>
</feature>
<organism evidence="6 7">
    <name type="scientific">Asanoa hainanensis</name>
    <dbReference type="NCBI Taxonomy" id="560556"/>
    <lineage>
        <taxon>Bacteria</taxon>
        <taxon>Bacillati</taxon>
        <taxon>Actinomycetota</taxon>
        <taxon>Actinomycetes</taxon>
        <taxon>Micromonosporales</taxon>
        <taxon>Micromonosporaceae</taxon>
        <taxon>Asanoa</taxon>
    </lineage>
</organism>
<dbReference type="InterPro" id="IPR011712">
    <property type="entry name" value="Sig_transdc_His_kin_sub3_dim/P"/>
</dbReference>
<dbReference type="CDD" id="cd16917">
    <property type="entry name" value="HATPase_UhpB-NarQ-NarX-like"/>
    <property type="match status" value="1"/>
</dbReference>
<evidence type="ECO:0000256" key="2">
    <source>
        <dbReference type="ARBA" id="ARBA00022777"/>
    </source>
</evidence>
<dbReference type="AlphaFoldDB" id="A0A239ILX1"/>
<feature type="transmembrane region" description="Helical" evidence="4">
    <location>
        <begin position="81"/>
        <end position="103"/>
    </location>
</feature>
<evidence type="ECO:0000259" key="5">
    <source>
        <dbReference type="PROSITE" id="PS50109"/>
    </source>
</evidence>
<feature type="transmembrane region" description="Helical" evidence="4">
    <location>
        <begin position="109"/>
        <end position="130"/>
    </location>
</feature>
<dbReference type="OrthoDB" id="227596at2"/>
<dbReference type="InterPro" id="IPR005467">
    <property type="entry name" value="His_kinase_dom"/>
</dbReference>
<feature type="domain" description="Histidine kinase" evidence="5">
    <location>
        <begin position="566"/>
        <end position="649"/>
    </location>
</feature>
<dbReference type="InterPro" id="IPR050482">
    <property type="entry name" value="Sensor_HK_TwoCompSys"/>
</dbReference>
<keyword evidence="7" id="KW-1185">Reference proteome</keyword>
<evidence type="ECO:0000256" key="1">
    <source>
        <dbReference type="ARBA" id="ARBA00022679"/>
    </source>
</evidence>
<dbReference type="PROSITE" id="PS50109">
    <property type="entry name" value="HIS_KIN"/>
    <property type="match status" value="1"/>
</dbReference>
<dbReference type="SMART" id="SM00387">
    <property type="entry name" value="HATPase_c"/>
    <property type="match status" value="1"/>
</dbReference>
<dbReference type="Proteomes" id="UP000198362">
    <property type="component" value="Unassembled WGS sequence"/>
</dbReference>